<evidence type="ECO:0000313" key="2">
    <source>
        <dbReference type="EMBL" id="MEL5988890.1"/>
    </source>
</evidence>
<dbReference type="PANTHER" id="PTHR43792:SF5">
    <property type="entry name" value="RIBOSOMAL-PROTEIN-SERINE ACETYLTRANSFERASE"/>
    <property type="match status" value="1"/>
</dbReference>
<dbReference type="Gene3D" id="3.40.630.30">
    <property type="match status" value="1"/>
</dbReference>
<accession>A0ABU9LLL8</accession>
<comment type="caution">
    <text evidence="2">The sequence shown here is derived from an EMBL/GenBank/DDBJ whole genome shotgun (WGS) entry which is preliminary data.</text>
</comment>
<keyword evidence="3" id="KW-1185">Reference proteome</keyword>
<dbReference type="InterPro" id="IPR051531">
    <property type="entry name" value="N-acetyltransferase"/>
</dbReference>
<dbReference type="Proteomes" id="UP001398420">
    <property type="component" value="Unassembled WGS sequence"/>
</dbReference>
<dbReference type="Pfam" id="PF13302">
    <property type="entry name" value="Acetyltransf_3"/>
    <property type="match status" value="1"/>
</dbReference>
<gene>
    <name evidence="2" type="ORF">AAF454_10810</name>
</gene>
<dbReference type="RefSeq" id="WP_087681980.1">
    <property type="nucleotide sequence ID" value="NZ_JBCEWA010000008.1"/>
</dbReference>
<reference evidence="2 3" key="1">
    <citation type="submission" date="2024-04" db="EMBL/GenBank/DDBJ databases">
        <authorList>
            <person name="Wu Y.S."/>
            <person name="Zhang L."/>
        </authorList>
    </citation>
    <scope>NUCLEOTIDE SEQUENCE [LARGE SCALE GENOMIC DNA]</scope>
    <source>
        <strain evidence="2 3">KG-01</strain>
    </source>
</reference>
<protein>
    <submittedName>
        <fullName evidence="2">GNAT family N-acetyltransferase</fullName>
    </submittedName>
</protein>
<dbReference type="PROSITE" id="PS51186">
    <property type="entry name" value="GNAT"/>
    <property type="match status" value="1"/>
</dbReference>
<dbReference type="InterPro" id="IPR016181">
    <property type="entry name" value="Acyl_CoA_acyltransferase"/>
</dbReference>
<organism evidence="2 3">
    <name type="scientific">Kurthia gibsonii</name>
    <dbReference type="NCBI Taxonomy" id="33946"/>
    <lineage>
        <taxon>Bacteria</taxon>
        <taxon>Bacillati</taxon>
        <taxon>Bacillota</taxon>
        <taxon>Bacilli</taxon>
        <taxon>Bacillales</taxon>
        <taxon>Caryophanaceae</taxon>
        <taxon>Kurthia</taxon>
    </lineage>
</organism>
<name>A0ABU9LLL8_9BACL</name>
<dbReference type="InterPro" id="IPR000182">
    <property type="entry name" value="GNAT_dom"/>
</dbReference>
<sequence length="176" mass="20653">MYIQTERVILRLFKEEDWEAVYAYTSQADVMHYIPEGVFSKEDAKRFVLENKGEKARYFPIIEKSSNQLIGHLFFEPYFGTHTYEIGWVMNPCYTGKGYASEAAEAMIQYGFTELDLHRIVATCQPENIASWRIMEKMGMRKEGLFKQCIPTADGWWDEFYYAILAGEYKKSRALE</sequence>
<dbReference type="EMBL" id="JBCEWA010000008">
    <property type="protein sequence ID" value="MEL5988890.1"/>
    <property type="molecule type" value="Genomic_DNA"/>
</dbReference>
<feature type="domain" description="N-acetyltransferase" evidence="1">
    <location>
        <begin position="8"/>
        <end position="167"/>
    </location>
</feature>
<dbReference type="SUPFAM" id="SSF55729">
    <property type="entry name" value="Acyl-CoA N-acyltransferases (Nat)"/>
    <property type="match status" value="1"/>
</dbReference>
<evidence type="ECO:0000259" key="1">
    <source>
        <dbReference type="PROSITE" id="PS51186"/>
    </source>
</evidence>
<proteinExistence type="predicted"/>
<dbReference type="PANTHER" id="PTHR43792">
    <property type="entry name" value="GNAT FAMILY, PUTATIVE (AFU_ORTHOLOGUE AFUA_3G00765)-RELATED-RELATED"/>
    <property type="match status" value="1"/>
</dbReference>
<evidence type="ECO:0000313" key="3">
    <source>
        <dbReference type="Proteomes" id="UP001398420"/>
    </source>
</evidence>